<evidence type="ECO:0000256" key="5">
    <source>
        <dbReference type="ARBA" id="ARBA00022801"/>
    </source>
</evidence>
<dbReference type="Proteomes" id="UP001148786">
    <property type="component" value="Unassembled WGS sequence"/>
</dbReference>
<dbReference type="Gene3D" id="1.10.340.70">
    <property type="match status" value="1"/>
</dbReference>
<reference evidence="10" key="1">
    <citation type="submission" date="2022-07" db="EMBL/GenBank/DDBJ databases">
        <title>Genome Sequence of Agrocybe chaxingu.</title>
        <authorList>
            <person name="Buettner E."/>
        </authorList>
    </citation>
    <scope>NUCLEOTIDE SEQUENCE</scope>
    <source>
        <strain evidence="10">MP-N11</strain>
    </source>
</reference>
<dbReference type="Gene3D" id="3.30.420.10">
    <property type="entry name" value="Ribonuclease H-like superfamily/Ribonuclease H"/>
    <property type="match status" value="1"/>
</dbReference>
<sequence length="917" mass="104515">MERLTQERFDALLKTIPPYFLSDAETDLIAYVVDRRQDAFAWTFAEKGTFKPEYYPDYEIPTIEHVPWQRAPIKIPKATEPAVREELDDQLKAKRFEATTSSYRASLWVVEKKTGKVRLIIDLQDLNSVTIRDSSLPPRVEDFAEGFIGRAIYGAADLYAGFDACILAVKSRPMTAFHSPIGPLQQCTLPMGYTNSIQEFQRDILHALGPEVPESCEVFIDDAGIKGPSDDYQGESIPENKGIRRFVFEYATTLDRVLAHFIAAGITASGLKTTLATPRLRIVGTVVSYEGWHLDHDLISKVRNWPPCKNVSEVRQFLGTVGCGRKWIKGFAMIAKPLTQLTKISNIDFEFGPEALHAMEILKERATTAPVLVAIDYPAAKSINPLKRDTDEGLVILAVDAAALYGAGWVIYQVRGSERKPAIYGSCTFNDRENRYSQPKAELFGLFRAVKANAHRLYGIFFCIEHDAKFLKQMITSIDLPNAPSTRWLMYLQLFNFELKHVPAEKHLAPDGLSRRPPAPEDSDEDDTDEFLDRFLESSPAKVRELLSSLYLTVHALEVMYRLPYIALVPDDLTHESEREFRIFDSLLILDAVQPPVDRLVRSLLSNASEFTFMGMDFHHRNAPIEVVDYHCCLDGLEEFALPIIYYENVFVGDRLPRGESSPCVLSLGSMGGYLDRRDHHMDEPMIPCPPEDKVDAIRTAISCIGHTFGNKDQDGDGYWSEIKDYLALGRVPASLVGDATKRKAFIKRCGRFFWKDNRIWTKPKIDHLARLVVVEQQRRRELLKEAHDHCGHRGRDATYKLLQERYFWPNMYDSVAFFTRSCLECQFYAKAKPVIPLNPAWDSTILRHFHLDTIHMTEGYGGKSYIVHAIDDLSGWQEARAITNADSQTIANFIYQEIICRFSHFYQLDFYIKHCL</sequence>
<dbReference type="FunFam" id="1.10.340.70:FF:000001">
    <property type="entry name" value="Retrovirus-related Pol polyprotein from transposon gypsy-like Protein"/>
    <property type="match status" value="1"/>
</dbReference>
<name>A0A9W8MPY0_9AGAR</name>
<protein>
    <recommendedName>
        <fullName evidence="12">Polyprotein</fullName>
    </recommendedName>
</protein>
<comment type="caution">
    <text evidence="10">The sequence shown here is derived from an EMBL/GenBank/DDBJ whole genome shotgun (WGS) entry which is preliminary data.</text>
</comment>
<dbReference type="InterPro" id="IPR012337">
    <property type="entry name" value="RNaseH-like_sf"/>
</dbReference>
<evidence type="ECO:0000259" key="8">
    <source>
        <dbReference type="Pfam" id="PF17917"/>
    </source>
</evidence>
<dbReference type="InterPro" id="IPR043502">
    <property type="entry name" value="DNA/RNA_pol_sf"/>
</dbReference>
<dbReference type="OrthoDB" id="3235313at2759"/>
<dbReference type="GO" id="GO:0003964">
    <property type="term" value="F:RNA-directed DNA polymerase activity"/>
    <property type="evidence" value="ECO:0007669"/>
    <property type="project" value="UniProtKB-KW"/>
</dbReference>
<evidence type="ECO:0008006" key="12">
    <source>
        <dbReference type="Google" id="ProtNLM"/>
    </source>
</evidence>
<dbReference type="AlphaFoldDB" id="A0A9W8MPY0"/>
<dbReference type="Gene3D" id="3.10.10.10">
    <property type="entry name" value="HIV Type 1 Reverse Transcriptase, subunit A, domain 1"/>
    <property type="match status" value="1"/>
</dbReference>
<keyword evidence="2" id="KW-0548">Nucleotidyltransferase</keyword>
<keyword evidence="5" id="KW-0378">Hydrolase</keyword>
<dbReference type="InterPro" id="IPR036397">
    <property type="entry name" value="RNaseH_sf"/>
</dbReference>
<evidence type="ECO:0000313" key="10">
    <source>
        <dbReference type="EMBL" id="KAJ3489617.1"/>
    </source>
</evidence>
<dbReference type="Pfam" id="PF17921">
    <property type="entry name" value="Integrase_H2C2"/>
    <property type="match status" value="1"/>
</dbReference>
<keyword evidence="4" id="KW-0255">Endonuclease</keyword>
<dbReference type="Gene3D" id="3.30.70.270">
    <property type="match status" value="2"/>
</dbReference>
<evidence type="ECO:0000256" key="4">
    <source>
        <dbReference type="ARBA" id="ARBA00022759"/>
    </source>
</evidence>
<dbReference type="GO" id="GO:0016787">
    <property type="term" value="F:hydrolase activity"/>
    <property type="evidence" value="ECO:0007669"/>
    <property type="project" value="UniProtKB-KW"/>
</dbReference>
<feature type="domain" description="Reverse transcriptase RNase H-like" evidence="8">
    <location>
        <begin position="396"/>
        <end position="495"/>
    </location>
</feature>
<proteinExistence type="predicted"/>
<gene>
    <name evidence="10" type="ORF">NLJ89_g11516</name>
</gene>
<dbReference type="PANTHER" id="PTHR37984:SF5">
    <property type="entry name" value="PROTEIN NYNRIN-LIKE"/>
    <property type="match status" value="1"/>
</dbReference>
<dbReference type="InterPro" id="IPR043128">
    <property type="entry name" value="Rev_trsase/Diguanyl_cyclase"/>
</dbReference>
<dbReference type="PANTHER" id="PTHR37984">
    <property type="entry name" value="PROTEIN CBG26694"/>
    <property type="match status" value="1"/>
</dbReference>
<keyword evidence="1" id="KW-0808">Transferase</keyword>
<evidence type="ECO:0000256" key="6">
    <source>
        <dbReference type="ARBA" id="ARBA00022918"/>
    </source>
</evidence>
<dbReference type="SUPFAM" id="SSF53098">
    <property type="entry name" value="Ribonuclease H-like"/>
    <property type="match status" value="1"/>
</dbReference>
<dbReference type="InterPro" id="IPR041588">
    <property type="entry name" value="Integrase_H2C2"/>
</dbReference>
<evidence type="ECO:0000256" key="1">
    <source>
        <dbReference type="ARBA" id="ARBA00022679"/>
    </source>
</evidence>
<keyword evidence="3" id="KW-0540">Nuclease</keyword>
<evidence type="ECO:0000259" key="9">
    <source>
        <dbReference type="Pfam" id="PF17921"/>
    </source>
</evidence>
<dbReference type="GO" id="GO:0004519">
    <property type="term" value="F:endonuclease activity"/>
    <property type="evidence" value="ECO:0007669"/>
    <property type="project" value="UniProtKB-KW"/>
</dbReference>
<evidence type="ECO:0000256" key="2">
    <source>
        <dbReference type="ARBA" id="ARBA00022695"/>
    </source>
</evidence>
<evidence type="ECO:0000256" key="7">
    <source>
        <dbReference type="SAM" id="MobiDB-lite"/>
    </source>
</evidence>
<accession>A0A9W8MPY0</accession>
<organism evidence="10 11">
    <name type="scientific">Agrocybe chaxingu</name>
    <dbReference type="NCBI Taxonomy" id="84603"/>
    <lineage>
        <taxon>Eukaryota</taxon>
        <taxon>Fungi</taxon>
        <taxon>Dikarya</taxon>
        <taxon>Basidiomycota</taxon>
        <taxon>Agaricomycotina</taxon>
        <taxon>Agaricomycetes</taxon>
        <taxon>Agaricomycetidae</taxon>
        <taxon>Agaricales</taxon>
        <taxon>Agaricineae</taxon>
        <taxon>Strophariaceae</taxon>
        <taxon>Agrocybe</taxon>
    </lineage>
</organism>
<dbReference type="GO" id="GO:0003676">
    <property type="term" value="F:nucleic acid binding"/>
    <property type="evidence" value="ECO:0007669"/>
    <property type="project" value="InterPro"/>
</dbReference>
<dbReference type="Pfam" id="PF17917">
    <property type="entry name" value="RT_RNaseH"/>
    <property type="match status" value="1"/>
</dbReference>
<dbReference type="EMBL" id="JANKHO010002706">
    <property type="protein sequence ID" value="KAJ3489617.1"/>
    <property type="molecule type" value="Genomic_DNA"/>
</dbReference>
<keyword evidence="6" id="KW-0695">RNA-directed DNA polymerase</keyword>
<evidence type="ECO:0000256" key="3">
    <source>
        <dbReference type="ARBA" id="ARBA00022722"/>
    </source>
</evidence>
<feature type="domain" description="Integrase zinc-binding" evidence="9">
    <location>
        <begin position="776"/>
        <end position="829"/>
    </location>
</feature>
<keyword evidence="11" id="KW-1185">Reference proteome</keyword>
<dbReference type="InterPro" id="IPR050951">
    <property type="entry name" value="Retrovirus_Pol_polyprotein"/>
</dbReference>
<evidence type="ECO:0000313" key="11">
    <source>
        <dbReference type="Proteomes" id="UP001148786"/>
    </source>
</evidence>
<dbReference type="InterPro" id="IPR041373">
    <property type="entry name" value="RT_RNaseH"/>
</dbReference>
<dbReference type="CDD" id="cd01647">
    <property type="entry name" value="RT_LTR"/>
    <property type="match status" value="1"/>
</dbReference>
<feature type="region of interest" description="Disordered" evidence="7">
    <location>
        <begin position="509"/>
        <end position="528"/>
    </location>
</feature>
<dbReference type="SUPFAM" id="SSF56672">
    <property type="entry name" value="DNA/RNA polymerases"/>
    <property type="match status" value="1"/>
</dbReference>